<name>A0ABX5IN29_9STAP</name>
<organism evidence="7 8">
    <name type="scientific">Staphylococcus succinus</name>
    <dbReference type="NCBI Taxonomy" id="61015"/>
    <lineage>
        <taxon>Bacteria</taxon>
        <taxon>Bacillati</taxon>
        <taxon>Bacillota</taxon>
        <taxon>Bacilli</taxon>
        <taxon>Bacillales</taxon>
        <taxon>Staphylococcaceae</taxon>
        <taxon>Staphylococcus</taxon>
    </lineage>
</organism>
<dbReference type="Pfam" id="PF00916">
    <property type="entry name" value="Sulfate_transp"/>
    <property type="match status" value="1"/>
</dbReference>
<feature type="transmembrane region" description="Helical" evidence="5">
    <location>
        <begin position="115"/>
        <end position="134"/>
    </location>
</feature>
<evidence type="ECO:0000256" key="3">
    <source>
        <dbReference type="ARBA" id="ARBA00022989"/>
    </source>
</evidence>
<evidence type="ECO:0000259" key="6">
    <source>
        <dbReference type="Pfam" id="PF00916"/>
    </source>
</evidence>
<gene>
    <name evidence="7" type="ORF">BU057_05535</name>
</gene>
<feature type="transmembrane region" description="Helical" evidence="5">
    <location>
        <begin position="214"/>
        <end position="239"/>
    </location>
</feature>
<evidence type="ECO:0000256" key="5">
    <source>
        <dbReference type="SAM" id="Phobius"/>
    </source>
</evidence>
<dbReference type="InterPro" id="IPR052706">
    <property type="entry name" value="Membrane-Transporter-like"/>
</dbReference>
<feature type="transmembrane region" description="Helical" evidence="5">
    <location>
        <begin position="140"/>
        <end position="160"/>
    </location>
</feature>
<evidence type="ECO:0000256" key="4">
    <source>
        <dbReference type="ARBA" id="ARBA00023136"/>
    </source>
</evidence>
<keyword evidence="4 5" id="KW-0472">Membrane</keyword>
<dbReference type="PANTHER" id="PTHR43310">
    <property type="entry name" value="SULFATE TRANSPORTER YBAR-RELATED"/>
    <property type="match status" value="1"/>
</dbReference>
<dbReference type="RefSeq" id="WP_107600714.1">
    <property type="nucleotide sequence ID" value="NZ_JBOILH010000001.1"/>
</dbReference>
<accession>A0ABX5IN29</accession>
<evidence type="ECO:0000256" key="1">
    <source>
        <dbReference type="ARBA" id="ARBA00004141"/>
    </source>
</evidence>
<proteinExistence type="predicted"/>
<comment type="subcellular location">
    <subcellularLocation>
        <location evidence="1">Membrane</location>
        <topology evidence="1">Multi-pass membrane protein</topology>
    </subcellularLocation>
</comment>
<sequence>MSETTYVKQWQGNISNNILSGILLALALLPGAIAFSFIAGVSPTIGLISTGLMMLVISVTGNRTLMVSAPSSGVSLVVAPLAASHGLQALIMATIFMGTIQIILGYCNINKLLDLIPLGVVIGFMNALGILLFTSQLKNIFNISIETYMITIVSFFFIWIAPKFIKIIPAPLIAIIILTVFAWVFKPNIKVVSDMAPIHIKIPQPSIPKDVWDWHFLMITFVYGVTMAIVAIVQTTLTARMMDDVTASKSDKNKESIGQGIANFIVGILGGYGGSALVGQSRFNVSMGASSRLSTFITGSFLLVSIFIFGAIIGQIPMAVLSTVLITISLNTFDRRTIPFIKRAPILNGSTVILTFVIILITNNLAVGVVLVTIGYYIVNN</sequence>
<feature type="transmembrane region" description="Helical" evidence="5">
    <location>
        <begin position="301"/>
        <end position="330"/>
    </location>
</feature>
<dbReference type="InterPro" id="IPR011547">
    <property type="entry name" value="SLC26A/SulP_dom"/>
</dbReference>
<feature type="transmembrane region" description="Helical" evidence="5">
    <location>
        <begin position="45"/>
        <end position="66"/>
    </location>
</feature>
<keyword evidence="8" id="KW-1185">Reference proteome</keyword>
<feature type="domain" description="SLC26A/SulP transporter" evidence="6">
    <location>
        <begin position="146"/>
        <end position="337"/>
    </location>
</feature>
<keyword evidence="2 5" id="KW-0812">Transmembrane</keyword>
<comment type="caution">
    <text evidence="7">The sequence shown here is derived from an EMBL/GenBank/DDBJ whole genome shotgun (WGS) entry which is preliminary data.</text>
</comment>
<feature type="transmembrane region" description="Helical" evidence="5">
    <location>
        <begin position="18"/>
        <end position="38"/>
    </location>
</feature>
<feature type="transmembrane region" description="Helical" evidence="5">
    <location>
        <begin position="260"/>
        <end position="281"/>
    </location>
</feature>
<dbReference type="Proteomes" id="UP000240859">
    <property type="component" value="Unassembled WGS sequence"/>
</dbReference>
<dbReference type="EMBL" id="PZFR01000021">
    <property type="protein sequence ID" value="PTI69358.1"/>
    <property type="molecule type" value="Genomic_DNA"/>
</dbReference>
<feature type="transmembrane region" description="Helical" evidence="5">
    <location>
        <begin position="167"/>
        <end position="185"/>
    </location>
</feature>
<dbReference type="PANTHER" id="PTHR43310:SF1">
    <property type="entry name" value="SULFATE TRANSPORTER YBAR-RELATED"/>
    <property type="match status" value="1"/>
</dbReference>
<evidence type="ECO:0000313" key="7">
    <source>
        <dbReference type="EMBL" id="PTI69358.1"/>
    </source>
</evidence>
<evidence type="ECO:0000256" key="2">
    <source>
        <dbReference type="ARBA" id="ARBA00022692"/>
    </source>
</evidence>
<protein>
    <submittedName>
        <fullName evidence="7">SulP family inorganic anion transporter</fullName>
    </submittedName>
</protein>
<evidence type="ECO:0000313" key="8">
    <source>
        <dbReference type="Proteomes" id="UP000240859"/>
    </source>
</evidence>
<keyword evidence="3 5" id="KW-1133">Transmembrane helix</keyword>
<reference evidence="7 8" key="1">
    <citation type="journal article" date="2016" name="Front. Microbiol.">
        <title>Comprehensive Phylogenetic Analysis of Bovine Non-aureus Staphylococci Species Based on Whole-Genome Sequencing.</title>
        <authorList>
            <person name="Naushad S."/>
            <person name="Barkema H.W."/>
            <person name="Luby C."/>
            <person name="Condas L.A."/>
            <person name="Nobrega D.B."/>
            <person name="Carson D.A."/>
            <person name="De Buck J."/>
        </authorList>
    </citation>
    <scope>NUCLEOTIDE SEQUENCE [LARGE SCALE GENOMIC DNA]</scope>
    <source>
        <strain evidence="7 8">SNUC 1084</strain>
    </source>
</reference>
<feature type="transmembrane region" description="Helical" evidence="5">
    <location>
        <begin position="351"/>
        <end position="379"/>
    </location>
</feature>